<dbReference type="InterPro" id="IPR036412">
    <property type="entry name" value="HAD-like_sf"/>
</dbReference>
<dbReference type="Gene3D" id="3.30.1240.10">
    <property type="match status" value="1"/>
</dbReference>
<dbReference type="InterPro" id="IPR000150">
    <property type="entry name" value="Cof"/>
</dbReference>
<dbReference type="PROSITE" id="PS01229">
    <property type="entry name" value="COF_2"/>
    <property type="match status" value="1"/>
</dbReference>
<dbReference type="STRING" id="1856638.A9Q68_09795"/>
<dbReference type="GO" id="GO:0005829">
    <property type="term" value="C:cytosol"/>
    <property type="evidence" value="ECO:0007669"/>
    <property type="project" value="TreeGrafter"/>
</dbReference>
<gene>
    <name evidence="1" type="ORF">A9Q68_09795</name>
</gene>
<dbReference type="NCBIfam" id="TIGR00099">
    <property type="entry name" value="Cof-subfamily"/>
    <property type="match status" value="1"/>
</dbReference>
<dbReference type="PANTHER" id="PTHR10000">
    <property type="entry name" value="PHOSPHOSERINE PHOSPHATASE"/>
    <property type="match status" value="1"/>
</dbReference>
<dbReference type="OrthoDB" id="9790031at2"/>
<dbReference type="PANTHER" id="PTHR10000:SF8">
    <property type="entry name" value="HAD SUPERFAMILY HYDROLASE-LIKE, TYPE 3"/>
    <property type="match status" value="1"/>
</dbReference>
<evidence type="ECO:0000313" key="2">
    <source>
        <dbReference type="Proteomes" id="UP000182015"/>
    </source>
</evidence>
<dbReference type="SFLD" id="SFLDG01140">
    <property type="entry name" value="C2.B:_Phosphomannomutase_and_P"/>
    <property type="match status" value="1"/>
</dbReference>
<dbReference type="GO" id="GO:0000287">
    <property type="term" value="F:magnesium ion binding"/>
    <property type="evidence" value="ECO:0007669"/>
    <property type="project" value="TreeGrafter"/>
</dbReference>
<dbReference type="SFLD" id="SFLDS00003">
    <property type="entry name" value="Haloacid_Dehalogenase"/>
    <property type="match status" value="1"/>
</dbReference>
<dbReference type="AlphaFoldDB" id="A0A1L8ML43"/>
<dbReference type="GO" id="GO:0016791">
    <property type="term" value="F:phosphatase activity"/>
    <property type="evidence" value="ECO:0007669"/>
    <property type="project" value="UniProtKB-ARBA"/>
</dbReference>
<dbReference type="Pfam" id="PF08282">
    <property type="entry name" value="Hydrolase_3"/>
    <property type="match status" value="1"/>
</dbReference>
<dbReference type="RefSeq" id="WP_071794520.1">
    <property type="nucleotide sequence ID" value="NZ_LZDD01000003.1"/>
</dbReference>
<keyword evidence="2" id="KW-1185">Reference proteome</keyword>
<dbReference type="SUPFAM" id="SSF56784">
    <property type="entry name" value="HAD-like"/>
    <property type="match status" value="1"/>
</dbReference>
<keyword evidence="1" id="KW-0378">Hydrolase</keyword>
<reference evidence="2" key="1">
    <citation type="submission" date="2016-06" db="EMBL/GenBank/DDBJ databases">
        <authorList>
            <person name="de Vries S.P.W."/>
            <person name="Hadjirin N.F."/>
            <person name="Lay E.M."/>
            <person name="Zadoks R.N."/>
            <person name="Peacock S.J."/>
            <person name="Parkhill J."/>
            <person name="Grant A.J."/>
            <person name="Mcdougall S."/>
            <person name="Holmes M.A."/>
        </authorList>
    </citation>
    <scope>NUCLEOTIDE SEQUENCE [LARGE SCALE GENOMIC DNA]</scope>
    <source>
        <strain evidence="2">NZ1587</strain>
    </source>
</reference>
<proteinExistence type="predicted"/>
<dbReference type="InterPro" id="IPR006379">
    <property type="entry name" value="HAD-SF_hydro_IIB"/>
</dbReference>
<dbReference type="Proteomes" id="UP000182015">
    <property type="component" value="Unassembled WGS sequence"/>
</dbReference>
<dbReference type="Gene3D" id="3.40.50.1000">
    <property type="entry name" value="HAD superfamily/HAD-like"/>
    <property type="match status" value="1"/>
</dbReference>
<dbReference type="InterPro" id="IPR023214">
    <property type="entry name" value="HAD_sf"/>
</dbReference>
<sequence>MYKLIAFDMDGTLLQSDKTIAETSLSSIKEAFNNGKEVVLATGRPKSELHMYANELANIRYGVLESGAIVYDFENDKVLDKQVIPADVSKRISAIVKANDVMVVLMVDGQGYIQQNHFDNIADYHMTIYEDLYRDSANFVPAILPKLEADIGNFEKINLYFKNNDLRDFYFNELSQDNITLAKAEETAIEITAKGVEKGQGLKTLCSLLGYSIEEAIAVGDADNDESIIRDASLGVAMANANATIRDLADVTVASKDQAGIQEAIQKFLLEK</sequence>
<dbReference type="EMBL" id="LZDD01000003">
    <property type="protein sequence ID" value="OJF71459.1"/>
    <property type="molecule type" value="Genomic_DNA"/>
</dbReference>
<evidence type="ECO:0000313" key="1">
    <source>
        <dbReference type="EMBL" id="OJF71459.1"/>
    </source>
</evidence>
<name>A0A1L8ML43_9STRE</name>
<dbReference type="NCBIfam" id="TIGR01484">
    <property type="entry name" value="HAD-SF-IIB"/>
    <property type="match status" value="1"/>
</dbReference>
<protein>
    <submittedName>
        <fullName evidence="1">Hydrolase</fullName>
    </submittedName>
</protein>
<organism evidence="1 2">
    <name type="scientific">Streptococcus bovimastitidis</name>
    <dbReference type="NCBI Taxonomy" id="1856638"/>
    <lineage>
        <taxon>Bacteria</taxon>
        <taxon>Bacillati</taxon>
        <taxon>Bacillota</taxon>
        <taxon>Bacilli</taxon>
        <taxon>Lactobacillales</taxon>
        <taxon>Streptococcaceae</taxon>
        <taxon>Streptococcus</taxon>
    </lineage>
</organism>
<comment type="caution">
    <text evidence="1">The sequence shown here is derived from an EMBL/GenBank/DDBJ whole genome shotgun (WGS) entry which is preliminary data.</text>
</comment>
<accession>A0A1L8ML43</accession>